<organism evidence="1">
    <name type="scientific">freshwater metagenome</name>
    <dbReference type="NCBI Taxonomy" id="449393"/>
    <lineage>
        <taxon>unclassified sequences</taxon>
        <taxon>metagenomes</taxon>
        <taxon>ecological metagenomes</taxon>
    </lineage>
</organism>
<sequence length="185" mass="20413">MIKRLVSVGLAVLLLTSVTAAHAGVSRGDEDEATVEEVMGLIEESTANYDESERIVLAVCQLPWNDCYGELVLLDKLIVHFQSDVNKADNRFNGKGKPNKSYIGSTPKSLKKLVDRAVAKSKKADKKIDKLSKLLAEEKPVSTAEEIPELERSNKEMVEAIEEFDAAIYALLWFIPAPDALGEHM</sequence>
<evidence type="ECO:0000313" key="1">
    <source>
        <dbReference type="EMBL" id="CAB5033169.1"/>
    </source>
</evidence>
<reference evidence="1" key="1">
    <citation type="submission" date="2020-05" db="EMBL/GenBank/DDBJ databases">
        <authorList>
            <person name="Chiriac C."/>
            <person name="Salcher M."/>
            <person name="Ghai R."/>
            <person name="Kavagutti S V."/>
        </authorList>
    </citation>
    <scope>NUCLEOTIDE SEQUENCE</scope>
</reference>
<dbReference type="EMBL" id="CAFBPQ010000088">
    <property type="protein sequence ID" value="CAB5033169.1"/>
    <property type="molecule type" value="Genomic_DNA"/>
</dbReference>
<accession>A0A6J7RWL3</accession>
<proteinExistence type="predicted"/>
<name>A0A6J7RWL3_9ZZZZ</name>
<gene>
    <name evidence="1" type="ORF">UFOPK4121_01608</name>
</gene>
<dbReference type="AlphaFoldDB" id="A0A6J7RWL3"/>
<protein>
    <submittedName>
        <fullName evidence="1">Unannotated protein</fullName>
    </submittedName>
</protein>